<sequence>MLFFNKLGGDREWPRFCFLLSMLKMGVLMLHQEDLNRLAAFMLNQHGSRALDYAESAMAQLLLMGEERRADAWRMVGRAVRDMLEGRITRDGHAIH</sequence>
<protein>
    <submittedName>
        <fullName evidence="1">Conserved protein</fullName>
    </submittedName>
</protein>
<dbReference type="AlphaFoldDB" id="A0A081BBQ8"/>
<proteinExistence type="predicted"/>
<reference evidence="1 2" key="1">
    <citation type="submission" date="2014-07" db="EMBL/GenBank/DDBJ databases">
        <title>Tepidicaulis marinum gen. nov., sp. nov., a novel marine bacterium denitrifying nitrate to nitrous oxide strictly under microaerobic conditions.</title>
        <authorList>
            <person name="Takeuchi M."/>
            <person name="Yamagishi T."/>
            <person name="Kamagata Y."/>
            <person name="Oshima K."/>
            <person name="Hattori M."/>
            <person name="Katayama T."/>
            <person name="Hanada S."/>
            <person name="Tamaki H."/>
            <person name="Marumo K."/>
            <person name="Maeda H."/>
            <person name="Nedachi M."/>
            <person name="Iwasaki W."/>
            <person name="Suwa Y."/>
            <person name="Sakata S."/>
        </authorList>
    </citation>
    <scope>NUCLEOTIDE SEQUENCE [LARGE SCALE GENOMIC DNA]</scope>
    <source>
        <strain evidence="1 2">MA2</strain>
    </source>
</reference>
<organism evidence="1 2">
    <name type="scientific">Tepidicaulis marinus</name>
    <dbReference type="NCBI Taxonomy" id="1333998"/>
    <lineage>
        <taxon>Bacteria</taxon>
        <taxon>Pseudomonadati</taxon>
        <taxon>Pseudomonadota</taxon>
        <taxon>Alphaproteobacteria</taxon>
        <taxon>Hyphomicrobiales</taxon>
        <taxon>Parvibaculaceae</taxon>
        <taxon>Tepidicaulis</taxon>
    </lineage>
</organism>
<accession>A0A081BBQ8</accession>
<dbReference type="STRING" id="1333998.M2A_1975"/>
<comment type="caution">
    <text evidence="1">The sequence shown here is derived from an EMBL/GenBank/DDBJ whole genome shotgun (WGS) entry which is preliminary data.</text>
</comment>
<dbReference type="EMBL" id="BBIO01000009">
    <property type="protein sequence ID" value="GAK45476.1"/>
    <property type="molecule type" value="Genomic_DNA"/>
</dbReference>
<name>A0A081BBQ8_9HYPH</name>
<gene>
    <name evidence="1" type="ORF">M2A_1975</name>
</gene>
<evidence type="ECO:0000313" key="2">
    <source>
        <dbReference type="Proteomes" id="UP000028702"/>
    </source>
</evidence>
<dbReference type="Proteomes" id="UP000028702">
    <property type="component" value="Unassembled WGS sequence"/>
</dbReference>
<keyword evidence="2" id="KW-1185">Reference proteome</keyword>
<evidence type="ECO:0000313" key="1">
    <source>
        <dbReference type="EMBL" id="GAK45476.1"/>
    </source>
</evidence>